<dbReference type="GO" id="GO:0005829">
    <property type="term" value="C:cytosol"/>
    <property type="evidence" value="ECO:0007669"/>
    <property type="project" value="TreeGrafter"/>
</dbReference>
<evidence type="ECO:0000256" key="6">
    <source>
        <dbReference type="PIRSR" id="PIRSR000099-1"/>
    </source>
</evidence>
<evidence type="ECO:0000256" key="5">
    <source>
        <dbReference type="PIRNR" id="PIRNR000099"/>
    </source>
</evidence>
<evidence type="ECO:0000256" key="9">
    <source>
        <dbReference type="PIRSR" id="PIRSR000099-4"/>
    </source>
</evidence>
<feature type="binding site" evidence="8">
    <location>
        <position position="209"/>
    </location>
    <ligand>
        <name>substrate</name>
    </ligand>
</feature>
<dbReference type="EMBL" id="DSKY01000018">
    <property type="protein sequence ID" value="HDY59301.1"/>
    <property type="molecule type" value="Genomic_DNA"/>
</dbReference>
<dbReference type="PIRSF" id="PIRSF000099">
    <property type="entry name" value="Histidinol_dh"/>
    <property type="match status" value="1"/>
</dbReference>
<feature type="active site" description="Proton acceptor" evidence="6">
    <location>
        <position position="299"/>
    </location>
</feature>
<dbReference type="GO" id="GO:0051287">
    <property type="term" value="F:NAD binding"/>
    <property type="evidence" value="ECO:0007669"/>
    <property type="project" value="InterPro"/>
</dbReference>
<dbReference type="Gene3D" id="3.40.50.1980">
    <property type="entry name" value="Nitrogenase molybdenum iron protein domain"/>
    <property type="match status" value="2"/>
</dbReference>
<feature type="binding site" evidence="9">
    <location>
        <position position="333"/>
    </location>
    <ligand>
        <name>Zn(2+)</name>
        <dbReference type="ChEBI" id="CHEBI:29105"/>
    </ligand>
</feature>
<dbReference type="AlphaFoldDB" id="A0A7V0Z5Z1"/>
<evidence type="ECO:0000256" key="10">
    <source>
        <dbReference type="RuleBase" id="RU004175"/>
    </source>
</evidence>
<comment type="caution">
    <text evidence="11">The sequence shown here is derived from an EMBL/GenBank/DDBJ whole genome shotgun (WGS) entry which is preliminary data.</text>
</comment>
<feature type="binding site" evidence="9">
    <location>
        <position position="234"/>
    </location>
    <ligand>
        <name>Zn(2+)</name>
        <dbReference type="ChEBI" id="CHEBI:29105"/>
    </ligand>
</feature>
<accession>A0A7V0Z5Z1</accession>
<feature type="binding site" evidence="7">
    <location>
        <position position="163"/>
    </location>
    <ligand>
        <name>NAD(+)</name>
        <dbReference type="ChEBI" id="CHEBI:57540"/>
    </ligand>
</feature>
<dbReference type="PANTHER" id="PTHR21256">
    <property type="entry name" value="HISTIDINOL DEHYDROGENASE HDH"/>
    <property type="match status" value="1"/>
</dbReference>
<name>A0A7V0Z5Z1_UNCW3</name>
<feature type="binding site" evidence="7">
    <location>
        <position position="101"/>
    </location>
    <ligand>
        <name>NAD(+)</name>
        <dbReference type="ChEBI" id="CHEBI:57540"/>
    </ligand>
</feature>
<dbReference type="Gene3D" id="1.20.5.1300">
    <property type="match status" value="1"/>
</dbReference>
<sequence length="400" mass="44194">MLPDIDKIIKEVRKYGNVVVNKYTKKFDKVAITDFRVNFRELNNSLCRIDRQLIKAIEIAKTHIEKFSIAQRQQLKNLRVKITQGVIAEQRIIPINRIGIYVPGGRFPLISTVLMCGVPARIAGVKEIVLCSPPSFNDSIHPAILATARLLGIKEIYKIGGIQAIAALAYGTETIKPVDKIFGPGNKYVAGAKKNVFGDVGIDFIAGPTEILIIADDSAKPETIAADLLAQAEHDTNAIPVLVTTSIDLIKKVKKEIRKQLKNLKTKGIAAESIKRNGLIIIVKDLNQAFEIANKKAPEHLELQVKNPRRYVDRFKNYGSLFVGSYAAEALGDYSSGINHTLPTNRAARYTGGLHIKDFLKFQTVLYVDKKGLKRIGPIADIIAKSEGLDGHSISIKIRE</sequence>
<dbReference type="GO" id="GO:0000105">
    <property type="term" value="P:L-histidine biosynthetic process"/>
    <property type="evidence" value="ECO:0007669"/>
    <property type="project" value="InterPro"/>
</dbReference>
<feature type="binding site" evidence="9">
    <location>
        <position position="231"/>
    </location>
    <ligand>
        <name>Zn(2+)</name>
        <dbReference type="ChEBI" id="CHEBI:29105"/>
    </ligand>
</feature>
<evidence type="ECO:0000313" key="11">
    <source>
        <dbReference type="EMBL" id="HDY59301.1"/>
    </source>
</evidence>
<keyword evidence="7" id="KW-0520">NAD</keyword>
<feature type="active site" description="Proton acceptor" evidence="6">
    <location>
        <position position="300"/>
    </location>
</feature>
<reference evidence="11" key="1">
    <citation type="journal article" date="2020" name="mSystems">
        <title>Genome- and Community-Level Interaction Insights into Carbon Utilization and Element Cycling Functions of Hydrothermarchaeota in Hydrothermal Sediment.</title>
        <authorList>
            <person name="Zhou Z."/>
            <person name="Liu Y."/>
            <person name="Xu W."/>
            <person name="Pan J."/>
            <person name="Luo Z.H."/>
            <person name="Li M."/>
        </authorList>
    </citation>
    <scope>NUCLEOTIDE SEQUENCE [LARGE SCALE GENOMIC DNA]</scope>
    <source>
        <strain evidence="11">SpSt-258</strain>
    </source>
</reference>
<feature type="binding site" evidence="8">
    <location>
        <position position="392"/>
    </location>
    <ligand>
        <name>substrate</name>
    </ligand>
</feature>
<gene>
    <name evidence="11" type="primary">hisD</name>
    <name evidence="11" type="ORF">ENP86_07110</name>
</gene>
<dbReference type="SUPFAM" id="SSF53720">
    <property type="entry name" value="ALDH-like"/>
    <property type="match status" value="1"/>
</dbReference>
<dbReference type="InterPro" id="IPR016161">
    <property type="entry name" value="Ald_DH/histidinol_DH"/>
</dbReference>
<evidence type="ECO:0000256" key="3">
    <source>
        <dbReference type="ARBA" id="ARBA00022833"/>
    </source>
</evidence>
<feature type="binding site" evidence="7">
    <location>
        <position position="186"/>
    </location>
    <ligand>
        <name>NAD(+)</name>
        <dbReference type="ChEBI" id="CHEBI:57540"/>
    </ligand>
</feature>
<dbReference type="InterPro" id="IPR022695">
    <property type="entry name" value="Histidinol_DH_monofunct"/>
</dbReference>
<feature type="binding site" evidence="8">
    <location>
        <position position="387"/>
    </location>
    <ligand>
        <name>substrate</name>
    </ligand>
</feature>
<dbReference type="EC" id="1.1.1.23" evidence="11"/>
<organism evidence="11">
    <name type="scientific">candidate division WOR-3 bacterium</name>
    <dbReference type="NCBI Taxonomy" id="2052148"/>
    <lineage>
        <taxon>Bacteria</taxon>
        <taxon>Bacteria division WOR-3</taxon>
    </lineage>
</organism>
<evidence type="ECO:0000256" key="4">
    <source>
        <dbReference type="ARBA" id="ARBA00023002"/>
    </source>
</evidence>
<dbReference type="Pfam" id="PF00815">
    <property type="entry name" value="Histidinol_dh"/>
    <property type="match status" value="1"/>
</dbReference>
<protein>
    <submittedName>
        <fullName evidence="11">Histidinol dehydrogenase</fullName>
        <ecNumber evidence="11">1.1.1.23</ecNumber>
    </submittedName>
</protein>
<comment type="similarity">
    <text evidence="1 5 10">Belongs to the histidinol dehydrogenase family.</text>
</comment>
<evidence type="ECO:0000256" key="8">
    <source>
        <dbReference type="PIRSR" id="PIRSR000099-3"/>
    </source>
</evidence>
<proteinExistence type="inferred from homology"/>
<feature type="binding site" evidence="8">
    <location>
        <position position="231"/>
    </location>
    <ligand>
        <name>substrate</name>
    </ligand>
</feature>
<dbReference type="InterPro" id="IPR012131">
    <property type="entry name" value="Hstdl_DH"/>
</dbReference>
<keyword evidence="2 9" id="KW-0479">Metal-binding</keyword>
<comment type="cofactor">
    <cofactor evidence="9">
        <name>Zn(2+)</name>
        <dbReference type="ChEBI" id="CHEBI:29105"/>
    </cofactor>
    <text evidence="9">Binds 1 zinc ion per subunit.</text>
</comment>
<dbReference type="PRINTS" id="PR00083">
    <property type="entry name" value="HOLDHDRGNASE"/>
</dbReference>
<dbReference type="PROSITE" id="PS00611">
    <property type="entry name" value="HISOL_DEHYDROGENASE"/>
    <property type="match status" value="1"/>
</dbReference>
<evidence type="ECO:0000256" key="1">
    <source>
        <dbReference type="ARBA" id="ARBA00010178"/>
    </source>
</evidence>
<dbReference type="GO" id="GO:0046872">
    <property type="term" value="F:metal ion binding"/>
    <property type="evidence" value="ECO:0007669"/>
    <property type="project" value="UniProtKB-KW"/>
</dbReference>
<feature type="binding site" evidence="9">
    <location>
        <position position="392"/>
    </location>
    <ligand>
        <name>Zn(2+)</name>
        <dbReference type="ChEBI" id="CHEBI:29105"/>
    </ligand>
</feature>
<keyword evidence="4 5" id="KW-0560">Oxidoreductase</keyword>
<keyword evidence="3 9" id="KW-0862">Zinc</keyword>
<dbReference type="CDD" id="cd06572">
    <property type="entry name" value="Histidinol_dh"/>
    <property type="match status" value="1"/>
</dbReference>
<dbReference type="FunFam" id="3.40.50.1980:FF:000001">
    <property type="entry name" value="Histidinol dehydrogenase"/>
    <property type="match status" value="1"/>
</dbReference>
<feature type="binding site" evidence="8">
    <location>
        <position position="234"/>
    </location>
    <ligand>
        <name>substrate</name>
    </ligand>
</feature>
<evidence type="ECO:0000256" key="2">
    <source>
        <dbReference type="ARBA" id="ARBA00022723"/>
    </source>
</evidence>
<feature type="binding site" evidence="8">
    <location>
        <position position="333"/>
    </location>
    <ligand>
        <name>substrate</name>
    </ligand>
</feature>
<dbReference type="NCBIfam" id="TIGR00069">
    <property type="entry name" value="hisD"/>
    <property type="match status" value="1"/>
</dbReference>
<dbReference type="PANTHER" id="PTHR21256:SF2">
    <property type="entry name" value="HISTIDINE BIOSYNTHESIS TRIFUNCTIONAL PROTEIN"/>
    <property type="match status" value="1"/>
</dbReference>
<dbReference type="GO" id="GO:0004399">
    <property type="term" value="F:histidinol dehydrogenase activity"/>
    <property type="evidence" value="ECO:0007669"/>
    <property type="project" value="UniProtKB-EC"/>
</dbReference>
<dbReference type="FunFam" id="3.40.50.1980:FF:000026">
    <property type="entry name" value="Histidinol dehydrogenase"/>
    <property type="match status" value="1"/>
</dbReference>
<dbReference type="InterPro" id="IPR001692">
    <property type="entry name" value="Histidinol_DH_CS"/>
</dbReference>
<feature type="binding site" evidence="8">
    <location>
        <position position="300"/>
    </location>
    <ligand>
        <name>substrate</name>
    </ligand>
</feature>
<evidence type="ECO:0000256" key="7">
    <source>
        <dbReference type="PIRSR" id="PIRSR000099-2"/>
    </source>
</evidence>